<name>A0A6A6QEK6_9PEZI</name>
<accession>A0A6A6QEK6</accession>
<dbReference type="Proteomes" id="UP000799750">
    <property type="component" value="Unassembled WGS sequence"/>
</dbReference>
<protein>
    <recommendedName>
        <fullName evidence="3">Ankyrin</fullName>
    </recommendedName>
</protein>
<dbReference type="InterPro" id="IPR036770">
    <property type="entry name" value="Ankyrin_rpt-contain_sf"/>
</dbReference>
<organism evidence="1 2">
    <name type="scientific">Lophium mytilinum</name>
    <dbReference type="NCBI Taxonomy" id="390894"/>
    <lineage>
        <taxon>Eukaryota</taxon>
        <taxon>Fungi</taxon>
        <taxon>Dikarya</taxon>
        <taxon>Ascomycota</taxon>
        <taxon>Pezizomycotina</taxon>
        <taxon>Dothideomycetes</taxon>
        <taxon>Pleosporomycetidae</taxon>
        <taxon>Mytilinidiales</taxon>
        <taxon>Mytilinidiaceae</taxon>
        <taxon>Lophium</taxon>
    </lineage>
</organism>
<reference evidence="1" key="1">
    <citation type="journal article" date="2020" name="Stud. Mycol.">
        <title>101 Dothideomycetes genomes: a test case for predicting lifestyles and emergence of pathogens.</title>
        <authorList>
            <person name="Haridas S."/>
            <person name="Albert R."/>
            <person name="Binder M."/>
            <person name="Bloem J."/>
            <person name="Labutti K."/>
            <person name="Salamov A."/>
            <person name="Andreopoulos B."/>
            <person name="Baker S."/>
            <person name="Barry K."/>
            <person name="Bills G."/>
            <person name="Bluhm B."/>
            <person name="Cannon C."/>
            <person name="Castanera R."/>
            <person name="Culley D."/>
            <person name="Daum C."/>
            <person name="Ezra D."/>
            <person name="Gonzalez J."/>
            <person name="Henrissat B."/>
            <person name="Kuo A."/>
            <person name="Liang C."/>
            <person name="Lipzen A."/>
            <person name="Lutzoni F."/>
            <person name="Magnuson J."/>
            <person name="Mondo S."/>
            <person name="Nolan M."/>
            <person name="Ohm R."/>
            <person name="Pangilinan J."/>
            <person name="Park H.-J."/>
            <person name="Ramirez L."/>
            <person name="Alfaro M."/>
            <person name="Sun H."/>
            <person name="Tritt A."/>
            <person name="Yoshinaga Y."/>
            <person name="Zwiers L.-H."/>
            <person name="Turgeon B."/>
            <person name="Goodwin S."/>
            <person name="Spatafora J."/>
            <person name="Crous P."/>
            <person name="Grigoriev I."/>
        </authorList>
    </citation>
    <scope>NUCLEOTIDE SEQUENCE</scope>
    <source>
        <strain evidence="1">CBS 269.34</strain>
    </source>
</reference>
<keyword evidence="2" id="KW-1185">Reference proteome</keyword>
<proteinExistence type="predicted"/>
<dbReference type="EMBL" id="MU004196">
    <property type="protein sequence ID" value="KAF2490828.1"/>
    <property type="molecule type" value="Genomic_DNA"/>
</dbReference>
<sequence>MSWGKLKTAMLLIDFGASVKNQEKIYMGRPMEGYDFTPLLEAVSKFRCGWKAAATLDDQQELIKRMLKLGASPDALVLDAAIFRAAGGNDGSTEIIKLLIEHGANVVDEKVLEGAVDAEGPVQGRPLGPRLDVLTKVALEKRMPELLAGEFILRNAEAALHNMRTMPRTRRDISGNFARKRRALQKTWPSLEAVMNTFKPGEIPIAEEIHLFWNKLHGEVEDLLRDRMVSMDNGRIVRTRIPLPASQKEE</sequence>
<evidence type="ECO:0000313" key="2">
    <source>
        <dbReference type="Proteomes" id="UP000799750"/>
    </source>
</evidence>
<evidence type="ECO:0008006" key="3">
    <source>
        <dbReference type="Google" id="ProtNLM"/>
    </source>
</evidence>
<evidence type="ECO:0000313" key="1">
    <source>
        <dbReference type="EMBL" id="KAF2490828.1"/>
    </source>
</evidence>
<dbReference type="AlphaFoldDB" id="A0A6A6QEK6"/>
<gene>
    <name evidence="1" type="ORF">BU16DRAFT_565764</name>
</gene>
<dbReference type="Gene3D" id="1.25.40.20">
    <property type="entry name" value="Ankyrin repeat-containing domain"/>
    <property type="match status" value="1"/>
</dbReference>